<protein>
    <recommendedName>
        <fullName evidence="5">Gustatory receptor</fullName>
    </recommendedName>
</protein>
<reference evidence="3 4" key="1">
    <citation type="journal article" date="2016" name="Nat. Commun.">
        <title>Extremotolerant tardigrade genome and improved radiotolerance of human cultured cells by tardigrade-unique protein.</title>
        <authorList>
            <person name="Hashimoto T."/>
            <person name="Horikawa D.D."/>
            <person name="Saito Y."/>
            <person name="Kuwahara H."/>
            <person name="Kozuka-Hata H."/>
            <person name="Shin-I T."/>
            <person name="Minakuchi Y."/>
            <person name="Ohishi K."/>
            <person name="Motoyama A."/>
            <person name="Aizu T."/>
            <person name="Enomoto A."/>
            <person name="Kondo K."/>
            <person name="Tanaka S."/>
            <person name="Hara Y."/>
            <person name="Koshikawa S."/>
            <person name="Sagara H."/>
            <person name="Miura T."/>
            <person name="Yokobori S."/>
            <person name="Miyagawa K."/>
            <person name="Suzuki Y."/>
            <person name="Kubo T."/>
            <person name="Oyama M."/>
            <person name="Kohara Y."/>
            <person name="Fujiyama A."/>
            <person name="Arakawa K."/>
            <person name="Katayama T."/>
            <person name="Toyoda A."/>
            <person name="Kunieda T."/>
        </authorList>
    </citation>
    <scope>NUCLEOTIDE SEQUENCE [LARGE SCALE GENOMIC DNA]</scope>
    <source>
        <strain evidence="3 4">YOKOZUNA-1</strain>
    </source>
</reference>
<keyword evidence="4" id="KW-1185">Reference proteome</keyword>
<feature type="transmembrane region" description="Helical" evidence="2">
    <location>
        <begin position="245"/>
        <end position="268"/>
    </location>
</feature>
<evidence type="ECO:0000313" key="3">
    <source>
        <dbReference type="EMBL" id="GAU98153.1"/>
    </source>
</evidence>
<feature type="transmembrane region" description="Helical" evidence="2">
    <location>
        <begin position="383"/>
        <end position="405"/>
    </location>
</feature>
<feature type="compositionally biased region" description="Polar residues" evidence="1">
    <location>
        <begin position="26"/>
        <end position="40"/>
    </location>
</feature>
<dbReference type="PANTHER" id="PTHR38337:SF1">
    <property type="entry name" value="GUSTATORY RECEPTOR"/>
    <property type="match status" value="1"/>
</dbReference>
<evidence type="ECO:0000313" key="4">
    <source>
        <dbReference type="Proteomes" id="UP000186922"/>
    </source>
</evidence>
<evidence type="ECO:0000256" key="1">
    <source>
        <dbReference type="SAM" id="MobiDB-lite"/>
    </source>
</evidence>
<feature type="transmembrane region" description="Helical" evidence="2">
    <location>
        <begin position="461"/>
        <end position="483"/>
    </location>
</feature>
<dbReference type="AlphaFoldDB" id="A0A1D1VGW9"/>
<keyword evidence="2" id="KW-0812">Transmembrane</keyword>
<dbReference type="STRING" id="947166.A0A1D1VGW9"/>
<accession>A0A1D1VGW9</accession>
<feature type="transmembrane region" description="Helical" evidence="2">
    <location>
        <begin position="190"/>
        <end position="210"/>
    </location>
</feature>
<dbReference type="PANTHER" id="PTHR38337">
    <property type="entry name" value="AGAP010540-PA"/>
    <property type="match status" value="1"/>
</dbReference>
<feature type="compositionally biased region" description="Polar residues" evidence="1">
    <location>
        <begin position="10"/>
        <end position="19"/>
    </location>
</feature>
<comment type="caution">
    <text evidence="3">The sequence shown here is derived from an EMBL/GenBank/DDBJ whole genome shotgun (WGS) entry which is preliminary data.</text>
</comment>
<dbReference type="Proteomes" id="UP000186922">
    <property type="component" value="Unassembled WGS sequence"/>
</dbReference>
<gene>
    <name evidence="3" type="primary">RvY_09333-1</name>
    <name evidence="3" type="synonym">RvY_09333.1</name>
    <name evidence="3" type="ORF">RvY_09333</name>
</gene>
<feature type="transmembrane region" description="Helical" evidence="2">
    <location>
        <begin position="353"/>
        <end position="377"/>
    </location>
</feature>
<proteinExistence type="predicted"/>
<feature type="region of interest" description="Disordered" evidence="1">
    <location>
        <begin position="1"/>
        <end position="60"/>
    </location>
</feature>
<evidence type="ECO:0000256" key="2">
    <source>
        <dbReference type="SAM" id="Phobius"/>
    </source>
</evidence>
<sequence>MALVTAEHNGITSSDSQIRYQRHSTSDSQDFASAENSNGALNGHVDRNRSHDRHDSSNSAVRVEIADLDERTYTTTGALRRCQQIVMQPYSALLTLVGWRSIGKDFVYPSTVLLRTCNIFYTMLVIGLQLYTFVYQVVACEGKLDINTDTQDPSTTAMPVSNVTTAWGPLWAPIGPAAHRRQCYHITTTYIVPAILHFAIYFTGFVHFRLQENEQLYILMEKVYLQNIPFSRNAMQATVTFNARCFLYMGILWSCLGVFVQGTSALAFGVTPSILFRVTWATYVLFALQLVGFLLCYLVWASVIVNYTTHCELLIAYINGIHVRLREKSIELRIAMHEILGSRESLSMLNGTIARMTGIGVLSNGELTIVGICLLVLNDARSPWVWVYRSIFPVTFGLALLFPLIQAARVSKTAEKLKQICFEMRVFGYKDSNQLELDSFLLFVNHASLRAKLFGVPINPALVMSLVAGVALTLLILFQMGVISGANIMF</sequence>
<dbReference type="OrthoDB" id="6020333at2759"/>
<feature type="compositionally biased region" description="Basic and acidic residues" evidence="1">
    <location>
        <begin position="44"/>
        <end position="56"/>
    </location>
</feature>
<evidence type="ECO:0008006" key="5">
    <source>
        <dbReference type="Google" id="ProtNLM"/>
    </source>
</evidence>
<name>A0A1D1VGW9_RAMVA</name>
<feature type="transmembrane region" description="Helical" evidence="2">
    <location>
        <begin position="280"/>
        <end position="300"/>
    </location>
</feature>
<organism evidence="3 4">
    <name type="scientific">Ramazzottius varieornatus</name>
    <name type="common">Water bear</name>
    <name type="synonym">Tardigrade</name>
    <dbReference type="NCBI Taxonomy" id="947166"/>
    <lineage>
        <taxon>Eukaryota</taxon>
        <taxon>Metazoa</taxon>
        <taxon>Ecdysozoa</taxon>
        <taxon>Tardigrada</taxon>
        <taxon>Eutardigrada</taxon>
        <taxon>Parachela</taxon>
        <taxon>Hypsibioidea</taxon>
        <taxon>Ramazzottiidae</taxon>
        <taxon>Ramazzottius</taxon>
    </lineage>
</organism>
<keyword evidence="2" id="KW-1133">Transmembrane helix</keyword>
<dbReference type="EMBL" id="BDGG01000004">
    <property type="protein sequence ID" value="GAU98153.1"/>
    <property type="molecule type" value="Genomic_DNA"/>
</dbReference>
<keyword evidence="2" id="KW-0472">Membrane</keyword>